<dbReference type="SUPFAM" id="SSF47413">
    <property type="entry name" value="lambda repressor-like DNA-binding domains"/>
    <property type="match status" value="1"/>
</dbReference>
<dbReference type="EMBL" id="JASNGB010000001">
    <property type="protein sequence ID" value="MDL2342604.1"/>
    <property type="molecule type" value="Genomic_DNA"/>
</dbReference>
<dbReference type="InterPro" id="IPR010982">
    <property type="entry name" value="Lambda_DNA-bd_dom_sf"/>
</dbReference>
<comment type="caution">
    <text evidence="2">The sequence shown here is derived from an EMBL/GenBank/DDBJ whole genome shotgun (WGS) entry which is preliminary data.</text>
</comment>
<evidence type="ECO:0000313" key="3">
    <source>
        <dbReference type="Proteomes" id="UP001302059"/>
    </source>
</evidence>
<dbReference type="SMART" id="SM00530">
    <property type="entry name" value="HTH_XRE"/>
    <property type="match status" value="1"/>
</dbReference>
<dbReference type="CDD" id="cd00093">
    <property type="entry name" value="HTH_XRE"/>
    <property type="match status" value="1"/>
</dbReference>
<proteinExistence type="predicted"/>
<organism evidence="2 3">
    <name type="scientific">Deinococcus rhizophilus</name>
    <dbReference type="NCBI Taxonomy" id="3049544"/>
    <lineage>
        <taxon>Bacteria</taxon>
        <taxon>Thermotogati</taxon>
        <taxon>Deinococcota</taxon>
        <taxon>Deinococci</taxon>
        <taxon>Deinococcales</taxon>
        <taxon>Deinococcaceae</taxon>
        <taxon>Deinococcus</taxon>
    </lineage>
</organism>
<reference evidence="2 3" key="1">
    <citation type="submission" date="2023-05" db="EMBL/GenBank/DDBJ databases">
        <authorList>
            <person name="Gao F."/>
        </authorList>
    </citation>
    <scope>NUCLEOTIDE SEQUENCE [LARGE SCALE GENOMIC DNA]</scope>
    <source>
        <strain evidence="2 3">MIMF12</strain>
    </source>
</reference>
<dbReference type="InterPro" id="IPR001387">
    <property type="entry name" value="Cro/C1-type_HTH"/>
</dbReference>
<evidence type="ECO:0000259" key="1">
    <source>
        <dbReference type="PROSITE" id="PS50943"/>
    </source>
</evidence>
<dbReference type="Proteomes" id="UP001302059">
    <property type="component" value="Unassembled WGS sequence"/>
</dbReference>
<dbReference type="RefSeq" id="WP_158679893.1">
    <property type="nucleotide sequence ID" value="NZ_JASNGB010000001.1"/>
</dbReference>
<dbReference type="Gene3D" id="1.10.260.40">
    <property type="entry name" value="lambda repressor-like DNA-binding domains"/>
    <property type="match status" value="1"/>
</dbReference>
<gene>
    <name evidence="2" type="ORF">QOL99_00380</name>
</gene>
<sequence length="87" mass="9373">MEPTTSPVRAYGLSQLQTLRAWRKLTQQQLSDVSGVKLSTIQKQERGVVEDAVVSVAAPIAEALAVPVEALWDASITKKLLEQEGAA</sequence>
<accession>A0ABT7JG04</accession>
<dbReference type="PROSITE" id="PS50943">
    <property type="entry name" value="HTH_CROC1"/>
    <property type="match status" value="1"/>
</dbReference>
<feature type="domain" description="HTH cro/C1-type" evidence="1">
    <location>
        <begin position="16"/>
        <end position="71"/>
    </location>
</feature>
<dbReference type="Pfam" id="PF01381">
    <property type="entry name" value="HTH_3"/>
    <property type="match status" value="1"/>
</dbReference>
<keyword evidence="3" id="KW-1185">Reference proteome</keyword>
<protein>
    <submittedName>
        <fullName evidence="2">Helix-turn-helix transcriptional regulator</fullName>
    </submittedName>
</protein>
<name>A0ABT7JG04_9DEIO</name>
<evidence type="ECO:0000313" key="2">
    <source>
        <dbReference type="EMBL" id="MDL2342604.1"/>
    </source>
</evidence>